<sequence length="409" mass="47281">MGSLAMLQVDERPLARDFQSLANSFVRLDISEPGKVLGYMEARSTLLEKIRAQQFDDGDLCKIRDKGLKGEAKAAILDNEGVLRIKGHSCVSRTGDMTRLIMEKQVKYEHQNPGGMTQKMPITEWKWERIAMDFVVGLPRTLCKFDAIWVIMGRLTKSAHFVQVQTTYNSEKLDKIYIQEIVRLHGVPISIISDCDTQFTSHFLQSMQKELRTRVDLSTAFHPQNDAEFGYNNSYYSSIDMAPFEALYGRRCRSQIGWFGAFVVRPWGTNFLRESLNKVKLIHNRLFMAQSRQKSYENRKIVERIGEVAYQLALPPGLSGIHHVFHIPMLKKYHQDGAHVIQWDSVLLDQNLTIEEEPVTILDRQIQKLRSKEIASVKVQWKHRPVERATWETESDMRNKYPQLFECSG</sequence>
<feature type="domain" description="Tf2-1-like SH3-like" evidence="1">
    <location>
        <begin position="300"/>
        <end position="334"/>
    </location>
</feature>
<dbReference type="InterPro" id="IPR016197">
    <property type="entry name" value="Chromo-like_dom_sf"/>
</dbReference>
<evidence type="ECO:0000313" key="2">
    <source>
        <dbReference type="Proteomes" id="UP000694930"/>
    </source>
</evidence>
<dbReference type="InterPro" id="IPR012337">
    <property type="entry name" value="RNaseH-like_sf"/>
</dbReference>
<dbReference type="InterPro" id="IPR056924">
    <property type="entry name" value="SH3_Tf2-1"/>
</dbReference>
<evidence type="ECO:0000259" key="1">
    <source>
        <dbReference type="Pfam" id="PF24626"/>
    </source>
</evidence>
<dbReference type="PANTHER" id="PTHR45835">
    <property type="entry name" value="YALI0A06105P"/>
    <property type="match status" value="1"/>
</dbReference>
<name>A0ABM1FJ79_SOLPN</name>
<dbReference type="RefSeq" id="XP_015057693.1">
    <property type="nucleotide sequence ID" value="XM_015202207.1"/>
</dbReference>
<reference evidence="2" key="1">
    <citation type="journal article" date="2014" name="Nat. Genet.">
        <title>The genome of the stress-tolerant wild tomato species Solanum pennellii.</title>
        <authorList>
            <person name="Bolger A."/>
            <person name="Scossa F."/>
            <person name="Bolger M.E."/>
            <person name="Lanz C."/>
            <person name="Maumus F."/>
            <person name="Tohge T."/>
            <person name="Quesneville H."/>
            <person name="Alseekh S."/>
            <person name="Sorensen I."/>
            <person name="Lichtenstein G."/>
            <person name="Fich E.A."/>
            <person name="Conte M."/>
            <person name="Keller H."/>
            <person name="Schneeberger K."/>
            <person name="Schwacke R."/>
            <person name="Ofner I."/>
            <person name="Vrebalov J."/>
            <person name="Xu Y."/>
            <person name="Osorio S."/>
            <person name="Aflitos S.A."/>
            <person name="Schijlen E."/>
            <person name="Jimenez-Gomez J.M."/>
            <person name="Ryngajllo M."/>
            <person name="Kimura S."/>
            <person name="Kumar R."/>
            <person name="Koenig D."/>
            <person name="Headland L.R."/>
            <person name="Maloof J.N."/>
            <person name="Sinha N."/>
            <person name="van Ham R.C."/>
            <person name="Lankhorst R.K."/>
            <person name="Mao L."/>
            <person name="Vogel A."/>
            <person name="Arsova B."/>
            <person name="Panstruga R."/>
            <person name="Fei Z."/>
            <person name="Rose J.K."/>
            <person name="Zamir D."/>
            <person name="Carrari F."/>
            <person name="Giovannoni J.J."/>
            <person name="Weigel D."/>
            <person name="Usadel B."/>
            <person name="Fernie A.R."/>
        </authorList>
    </citation>
    <scope>NUCLEOTIDE SEQUENCE [LARGE SCALE GENOMIC DNA]</scope>
    <source>
        <strain evidence="2">cv. LA0716</strain>
    </source>
</reference>
<dbReference type="PANTHER" id="PTHR45835:SF108">
    <property type="entry name" value="INTEGRASE ZINC-BINDING DOMAIN-CONTAINING PROTEIN"/>
    <property type="match status" value="1"/>
</dbReference>
<keyword evidence="2" id="KW-1185">Reference proteome</keyword>
<protein>
    <submittedName>
        <fullName evidence="3">Uncharacterized protein LOC107003982</fullName>
    </submittedName>
</protein>
<organism evidence="2 3">
    <name type="scientific">Solanum pennellii</name>
    <name type="common">Tomato</name>
    <name type="synonym">Lycopersicon pennellii</name>
    <dbReference type="NCBI Taxonomy" id="28526"/>
    <lineage>
        <taxon>Eukaryota</taxon>
        <taxon>Viridiplantae</taxon>
        <taxon>Streptophyta</taxon>
        <taxon>Embryophyta</taxon>
        <taxon>Tracheophyta</taxon>
        <taxon>Spermatophyta</taxon>
        <taxon>Magnoliopsida</taxon>
        <taxon>eudicotyledons</taxon>
        <taxon>Gunneridae</taxon>
        <taxon>Pentapetalae</taxon>
        <taxon>asterids</taxon>
        <taxon>lamiids</taxon>
        <taxon>Solanales</taxon>
        <taxon>Solanaceae</taxon>
        <taxon>Solanoideae</taxon>
        <taxon>Solaneae</taxon>
        <taxon>Solanum</taxon>
        <taxon>Solanum subgen. Lycopersicon</taxon>
    </lineage>
</organism>
<dbReference type="SUPFAM" id="SSF53098">
    <property type="entry name" value="Ribonuclease H-like"/>
    <property type="match status" value="1"/>
</dbReference>
<gene>
    <name evidence="3" type="primary">LOC107003982</name>
</gene>
<dbReference type="InterPro" id="IPR036397">
    <property type="entry name" value="RNaseH_sf"/>
</dbReference>
<dbReference type="Gene3D" id="3.30.420.10">
    <property type="entry name" value="Ribonuclease H-like superfamily/Ribonuclease H"/>
    <property type="match status" value="1"/>
</dbReference>
<accession>A0ABM1FJ79</accession>
<dbReference type="Pfam" id="PF24626">
    <property type="entry name" value="SH3_Tf2-1"/>
    <property type="match status" value="1"/>
</dbReference>
<proteinExistence type="predicted"/>
<evidence type="ECO:0000313" key="3">
    <source>
        <dbReference type="RefSeq" id="XP_015057693.1"/>
    </source>
</evidence>
<dbReference type="Proteomes" id="UP000694930">
    <property type="component" value="Chromosome 11"/>
</dbReference>
<reference evidence="3" key="2">
    <citation type="submission" date="2025-08" db="UniProtKB">
        <authorList>
            <consortium name="RefSeq"/>
        </authorList>
    </citation>
    <scope>IDENTIFICATION</scope>
</reference>
<dbReference type="SUPFAM" id="SSF54160">
    <property type="entry name" value="Chromo domain-like"/>
    <property type="match status" value="1"/>
</dbReference>
<dbReference type="GeneID" id="107003982"/>